<dbReference type="PANTHER" id="PTHR43214">
    <property type="entry name" value="TWO-COMPONENT RESPONSE REGULATOR"/>
    <property type="match status" value="1"/>
</dbReference>
<dbReference type="PROSITE" id="PS50110">
    <property type="entry name" value="RESPONSE_REGULATORY"/>
    <property type="match status" value="1"/>
</dbReference>
<keyword evidence="2 5" id="KW-0238">DNA-binding</keyword>
<dbReference type="Gene3D" id="3.40.50.2300">
    <property type="match status" value="1"/>
</dbReference>
<dbReference type="GO" id="GO:0006355">
    <property type="term" value="P:regulation of DNA-templated transcription"/>
    <property type="evidence" value="ECO:0007669"/>
    <property type="project" value="InterPro"/>
</dbReference>
<evidence type="ECO:0000256" key="1">
    <source>
        <dbReference type="ARBA" id="ARBA00022553"/>
    </source>
</evidence>
<dbReference type="InterPro" id="IPR011006">
    <property type="entry name" value="CheY-like_superfamily"/>
</dbReference>
<proteinExistence type="predicted"/>
<dbReference type="SMART" id="SM00421">
    <property type="entry name" value="HTH_LUXR"/>
    <property type="match status" value="1"/>
</dbReference>
<evidence type="ECO:0000259" key="4">
    <source>
        <dbReference type="PROSITE" id="PS50110"/>
    </source>
</evidence>
<dbReference type="Gene3D" id="1.10.10.10">
    <property type="entry name" value="Winged helix-like DNA-binding domain superfamily/Winged helix DNA-binding domain"/>
    <property type="match status" value="1"/>
</dbReference>
<dbReference type="EMBL" id="RDSR01000018">
    <property type="protein sequence ID" value="RNE59212.1"/>
    <property type="molecule type" value="Genomic_DNA"/>
</dbReference>
<dbReference type="InterPro" id="IPR058245">
    <property type="entry name" value="NreC/VraR/RcsB-like_REC"/>
</dbReference>
<dbReference type="Proteomes" id="UP000279859">
    <property type="component" value="Unassembled WGS sequence"/>
</dbReference>
<feature type="modified residue" description="4-aspartylphosphate" evidence="3">
    <location>
        <position position="57"/>
    </location>
</feature>
<dbReference type="InterPro" id="IPR016032">
    <property type="entry name" value="Sig_transdc_resp-reg_C-effctor"/>
</dbReference>
<dbReference type="GO" id="GO:0003677">
    <property type="term" value="F:DNA binding"/>
    <property type="evidence" value="ECO:0007669"/>
    <property type="project" value="UniProtKB-KW"/>
</dbReference>
<dbReference type="Pfam" id="PF00196">
    <property type="entry name" value="GerE"/>
    <property type="match status" value="1"/>
</dbReference>
<evidence type="ECO:0000313" key="6">
    <source>
        <dbReference type="Proteomes" id="UP000279859"/>
    </source>
</evidence>
<reference evidence="5 6" key="1">
    <citation type="submission" date="2018-11" db="EMBL/GenBank/DDBJ databases">
        <title>Cryobacterium sp. nov., isolated from rhizosphere soil of lettuce.</title>
        <authorList>
            <person name="Wang Y."/>
        </authorList>
    </citation>
    <scope>NUCLEOTIDE SEQUENCE [LARGE SCALE GENOMIC DNA]</scope>
    <source>
        <strain evidence="5 6">NEAU-85</strain>
    </source>
</reference>
<dbReference type="InterPro" id="IPR036388">
    <property type="entry name" value="WH-like_DNA-bd_sf"/>
</dbReference>
<dbReference type="GO" id="GO:0000160">
    <property type="term" value="P:phosphorelay signal transduction system"/>
    <property type="evidence" value="ECO:0007669"/>
    <property type="project" value="InterPro"/>
</dbReference>
<dbReference type="InterPro" id="IPR039420">
    <property type="entry name" value="WalR-like"/>
</dbReference>
<keyword evidence="1 3" id="KW-0597">Phosphoprotein</keyword>
<accession>A0A3M8L3A0</accession>
<feature type="domain" description="Response regulatory" evidence="4">
    <location>
        <begin position="5"/>
        <end position="121"/>
    </location>
</feature>
<dbReference type="SMART" id="SM00448">
    <property type="entry name" value="REC"/>
    <property type="match status" value="1"/>
</dbReference>
<dbReference type="SUPFAM" id="SSF52172">
    <property type="entry name" value="CheY-like"/>
    <property type="match status" value="1"/>
</dbReference>
<dbReference type="OrthoDB" id="3171335at2"/>
<organism evidence="5 6">
    <name type="scientific">Cryobacterium tepidiphilum</name>
    <dbReference type="NCBI Taxonomy" id="2486026"/>
    <lineage>
        <taxon>Bacteria</taxon>
        <taxon>Bacillati</taxon>
        <taxon>Actinomycetota</taxon>
        <taxon>Actinomycetes</taxon>
        <taxon>Micrococcales</taxon>
        <taxon>Microbacteriaceae</taxon>
        <taxon>Cryobacterium</taxon>
    </lineage>
</organism>
<evidence type="ECO:0000256" key="2">
    <source>
        <dbReference type="ARBA" id="ARBA00023125"/>
    </source>
</evidence>
<dbReference type="PRINTS" id="PR00038">
    <property type="entry name" value="HTHLUXR"/>
</dbReference>
<dbReference type="InterPro" id="IPR001789">
    <property type="entry name" value="Sig_transdc_resp-reg_receiver"/>
</dbReference>
<keyword evidence="6" id="KW-1185">Reference proteome</keyword>
<dbReference type="AlphaFoldDB" id="A0A3M8L3A0"/>
<dbReference type="PROSITE" id="PS00622">
    <property type="entry name" value="HTH_LUXR_1"/>
    <property type="match status" value="1"/>
</dbReference>
<dbReference type="Pfam" id="PF00072">
    <property type="entry name" value="Response_reg"/>
    <property type="match status" value="1"/>
</dbReference>
<name>A0A3M8L3A0_9MICO</name>
<protein>
    <submittedName>
        <fullName evidence="5">DNA-binding response regulator</fullName>
    </submittedName>
</protein>
<evidence type="ECO:0000256" key="3">
    <source>
        <dbReference type="PROSITE-ProRule" id="PRU00169"/>
    </source>
</evidence>
<dbReference type="InterPro" id="IPR000792">
    <property type="entry name" value="Tscrpt_reg_LuxR_C"/>
</dbReference>
<comment type="caution">
    <text evidence="5">The sequence shown here is derived from an EMBL/GenBank/DDBJ whole genome shotgun (WGS) entry which is preliminary data.</text>
</comment>
<evidence type="ECO:0000313" key="5">
    <source>
        <dbReference type="EMBL" id="RNE59212.1"/>
    </source>
</evidence>
<dbReference type="CDD" id="cd17535">
    <property type="entry name" value="REC_NarL-like"/>
    <property type="match status" value="1"/>
</dbReference>
<dbReference type="SUPFAM" id="SSF46894">
    <property type="entry name" value="C-terminal effector domain of the bipartite response regulators"/>
    <property type="match status" value="1"/>
</dbReference>
<gene>
    <name evidence="5" type="ORF">EEJ31_10605</name>
</gene>
<sequence>MVGYRVALIDDHEIVARGFAALFSSSPDIEVAASVATVAELIDSSAGREPVDLAILDLRLSDGSTVYDNVERLRAAEIEVLAFTAGDDANAMRAAARCGVLGVVCKSEPAAVLIEAVTHAAAGEPVASTQWAAALDGDPEIADAGLSPRERQVLSLYASGAQAPLVAEETGLSESTVVDYIRRVRSKYGRVGREANTKVDLYKRALEDGILPVPGQP</sequence>